<feature type="region of interest" description="Disordered" evidence="2">
    <location>
        <begin position="958"/>
        <end position="1020"/>
    </location>
</feature>
<comment type="caution">
    <text evidence="4">The sequence shown here is derived from an EMBL/GenBank/DDBJ whole genome shotgun (WGS) entry which is preliminary data.</text>
</comment>
<evidence type="ECO:0000313" key="4">
    <source>
        <dbReference type="EMBL" id="KAF7782436.1"/>
    </source>
</evidence>
<dbReference type="AlphaFoldDB" id="A0A8H7F7V2"/>
<feature type="compositionally biased region" description="Polar residues" evidence="2">
    <location>
        <begin position="99"/>
        <end position="108"/>
    </location>
</feature>
<name>A0A8H7F7V2_AGABI</name>
<keyword evidence="3" id="KW-1133">Transmembrane helix</keyword>
<evidence type="ECO:0000256" key="3">
    <source>
        <dbReference type="SAM" id="Phobius"/>
    </source>
</evidence>
<feature type="compositionally biased region" description="Polar residues" evidence="2">
    <location>
        <begin position="581"/>
        <end position="608"/>
    </location>
</feature>
<dbReference type="EMBL" id="JABXXO010000003">
    <property type="protein sequence ID" value="KAF7782436.1"/>
    <property type="molecule type" value="Genomic_DNA"/>
</dbReference>
<feature type="region of interest" description="Disordered" evidence="2">
    <location>
        <begin position="714"/>
        <end position="813"/>
    </location>
</feature>
<feature type="region of interest" description="Disordered" evidence="2">
    <location>
        <begin position="49"/>
        <end position="85"/>
    </location>
</feature>
<feature type="compositionally biased region" description="Low complexity" evidence="2">
    <location>
        <begin position="1006"/>
        <end position="1015"/>
    </location>
</feature>
<feature type="compositionally biased region" description="Polar residues" evidence="2">
    <location>
        <begin position="410"/>
        <end position="433"/>
    </location>
</feature>
<feature type="compositionally biased region" description="Basic and acidic residues" evidence="2">
    <location>
        <begin position="365"/>
        <end position="386"/>
    </location>
</feature>
<keyword evidence="1" id="KW-0175">Coiled coil</keyword>
<evidence type="ECO:0000256" key="2">
    <source>
        <dbReference type="SAM" id="MobiDB-lite"/>
    </source>
</evidence>
<feature type="compositionally biased region" description="Low complexity" evidence="2">
    <location>
        <begin position="70"/>
        <end position="85"/>
    </location>
</feature>
<feature type="compositionally biased region" description="Low complexity" evidence="2">
    <location>
        <begin position="348"/>
        <end position="358"/>
    </location>
</feature>
<feature type="compositionally biased region" description="Polar residues" evidence="2">
    <location>
        <begin position="320"/>
        <end position="339"/>
    </location>
</feature>
<reference evidence="4 5" key="1">
    <citation type="journal article" name="Sci. Rep.">
        <title>Telomere-to-telomere assembled and centromere annotated genomes of the two main subspecies of the button mushroom Agaricus bisporus reveal especially polymorphic chromosome ends.</title>
        <authorList>
            <person name="Sonnenberg A.S.M."/>
            <person name="Sedaghat-Telgerd N."/>
            <person name="Lavrijssen B."/>
            <person name="Ohm R.A."/>
            <person name="Hendrickx P.M."/>
            <person name="Scholtmeijer K."/>
            <person name="Baars J.J.P."/>
            <person name="van Peer A."/>
        </authorList>
    </citation>
    <scope>NUCLEOTIDE SEQUENCE [LARGE SCALE GENOMIC DNA]</scope>
    <source>
        <strain evidence="4 5">H119_p4</strain>
    </source>
</reference>
<feature type="transmembrane region" description="Helical" evidence="3">
    <location>
        <begin position="1128"/>
        <end position="1151"/>
    </location>
</feature>
<feature type="region of interest" description="Disordered" evidence="2">
    <location>
        <begin position="99"/>
        <end position="249"/>
    </location>
</feature>
<accession>A0A8H7F7V2</accession>
<keyword evidence="3" id="KW-0472">Membrane</keyword>
<evidence type="ECO:0000256" key="1">
    <source>
        <dbReference type="SAM" id="Coils"/>
    </source>
</evidence>
<feature type="compositionally biased region" description="Basic and acidic residues" evidence="2">
    <location>
        <begin position="993"/>
        <end position="1005"/>
    </location>
</feature>
<sequence>MDASSTAPPFPRLRVSRAAPDRGNYSTASSSLAGPSRLAEFTQLVDLHLSDMHNTDEDDEQDQYPTPKMNTAAPLTPSSATPTPNLAGRLRQLIQLVPNGSASQNTPLVQRPPSPTFHESDFEGEHSEAGYSNARESVRGIFSKALREPGDTPQKDRTRKYPDDTSSRVDLKDWSDVKGKQRSLGDDENASSSIPRPINSSHRSLRGSNTIDSLLKSISADDSDDPQEFPQTRRRMNPPNATMTSQSLHISQNSGFQQHSNLLDQDSEMHRAFGAFESSDESLIQPRKFRGMNNQLSTASTASTTPGPPGVENPRYPNKSLESTTPTQGGRRTSLTKTLTPPVKHKTSSSLQLSDQSSAMSVSDYTERVKEMERERNREREREWNKRLPKSSRPGSSSSFHSPWPEQRSRTSSVSSMEQVRSGSPHSANSLDSTGKRVRVRTISGMNERPRVVSAGNRPSSVLSNNSASSLRRHNSLTTGTGIESPDSKGPGTEVVLERERNWNAPRPKWHRRSLPNTPDRPVTPVNQSPSGHRNEYKTSSTTPKDTSSIPHSNIKSPTTRRHSQAGLVPLSPSPAEKRSTTPVSIGRHSQFSKSPGTPSQLKSQIPRFTSPGRRRSQPSSNQYNAETPRNVSDVREQSEDEDMQQAKSMVSFPSAVNRPSLYQESMELTGAYNVHEASSALPSFLDGGHHASIPNNDTMHTMSFSRFNDSSRARGELLDEEDKGVAQERTPTLQMLNPPPEESSFKERTSPVDESYENFNSTNEQHFSFPSVLSTPPRSRNDARPQFNTPPPPKGLPDLPEPPSPISGDENQESTANFSISLAPADVTPVNDVEEQLRNGNITFKTPKPPGGWLSTPGPYSRDQLTPEGRMNGLVESSDDGPPQSKFNHSRPMVAQTPMPPGGWMNTPAPHPIDSDAESVINEGGLTTPVASLGRASKIPLKTPAPPGAWALTPATARKDTCQQHSKPITPPSRSPRKHKRSPSVRLVDAYGNERGDDRLERRTSTSPTPSTPRNKSGIRIVDALGQEVQEGEETPTQIIEEDVVIPPISRVEALQRVKLGIQELAEGIESLDLTNAPQESDTARMKELGDASRALTQSREQLMQNMQRTEKELQLRVRRKVIRGDWLGRNACFLFFVGVIQVALVFMVYRASILRARKNFLTNYYDPFNPDLFLYTTNPDTQYATPTMSWNLVTEAVRDGDLTGFTKTCRIALSILIKRLHREIWDVWGDDPNRPVGAWPPT</sequence>
<dbReference type="Proteomes" id="UP000629468">
    <property type="component" value="Unassembled WGS sequence"/>
</dbReference>
<feature type="compositionally biased region" description="Low complexity" evidence="2">
    <location>
        <begin position="538"/>
        <end position="549"/>
    </location>
</feature>
<feature type="compositionally biased region" description="Pro residues" evidence="2">
    <location>
        <begin position="789"/>
        <end position="806"/>
    </location>
</feature>
<organism evidence="4 5">
    <name type="scientific">Agaricus bisporus var. burnettii</name>
    <dbReference type="NCBI Taxonomy" id="192524"/>
    <lineage>
        <taxon>Eukaryota</taxon>
        <taxon>Fungi</taxon>
        <taxon>Dikarya</taxon>
        <taxon>Basidiomycota</taxon>
        <taxon>Agaricomycotina</taxon>
        <taxon>Agaricomycetes</taxon>
        <taxon>Agaricomycetidae</taxon>
        <taxon>Agaricales</taxon>
        <taxon>Agaricineae</taxon>
        <taxon>Agaricaceae</taxon>
        <taxon>Agaricus</taxon>
    </lineage>
</organism>
<feature type="compositionally biased region" description="Polar residues" evidence="2">
    <location>
        <begin position="190"/>
        <end position="212"/>
    </location>
</feature>
<feature type="compositionally biased region" description="Basic and acidic residues" evidence="2">
    <location>
        <begin position="118"/>
        <end position="128"/>
    </location>
</feature>
<feature type="compositionally biased region" description="Polar residues" evidence="2">
    <location>
        <begin position="24"/>
        <end position="33"/>
    </location>
</feature>
<feature type="compositionally biased region" description="Low complexity" evidence="2">
    <location>
        <begin position="458"/>
        <end position="470"/>
    </location>
</feature>
<feature type="compositionally biased region" description="Polar residues" evidence="2">
    <location>
        <begin position="758"/>
        <end position="779"/>
    </location>
</feature>
<feature type="compositionally biased region" description="Low complexity" evidence="2">
    <location>
        <begin position="391"/>
        <end position="405"/>
    </location>
</feature>
<feature type="compositionally biased region" description="Basic and acidic residues" evidence="2">
    <location>
        <begin position="145"/>
        <end position="185"/>
    </location>
</feature>
<feature type="compositionally biased region" description="Polar residues" evidence="2">
    <location>
        <begin position="239"/>
        <end position="249"/>
    </location>
</feature>
<keyword evidence="3" id="KW-0812">Transmembrane</keyword>
<protein>
    <submittedName>
        <fullName evidence="4">Uncharacterized protein</fullName>
    </submittedName>
</protein>
<evidence type="ECO:0000313" key="5">
    <source>
        <dbReference type="Proteomes" id="UP000629468"/>
    </source>
</evidence>
<gene>
    <name evidence="4" type="ORF">Agabi119p4_1812</name>
</gene>
<feature type="compositionally biased region" description="Polar residues" evidence="2">
    <location>
        <begin position="618"/>
        <end position="631"/>
    </location>
</feature>
<feature type="region of interest" description="Disordered" evidence="2">
    <location>
        <begin position="297"/>
        <end position="653"/>
    </location>
</feature>
<feature type="region of interest" description="Disordered" evidence="2">
    <location>
        <begin position="1"/>
        <end position="37"/>
    </location>
</feature>
<feature type="coiled-coil region" evidence="1">
    <location>
        <begin position="1094"/>
        <end position="1121"/>
    </location>
</feature>
<proteinExistence type="predicted"/>